<dbReference type="AlphaFoldDB" id="A0A9W7C3F7"/>
<comment type="caution">
    <text evidence="2">The sequence shown here is derived from an EMBL/GenBank/DDBJ whole genome shotgun (WGS) entry which is preliminary data.</text>
</comment>
<dbReference type="Proteomes" id="UP001165160">
    <property type="component" value="Unassembled WGS sequence"/>
</dbReference>
<keyword evidence="3" id="KW-1185">Reference proteome</keyword>
<evidence type="ECO:0000313" key="2">
    <source>
        <dbReference type="EMBL" id="GMH97300.1"/>
    </source>
</evidence>
<proteinExistence type="predicted"/>
<dbReference type="EMBL" id="BRXX01000198">
    <property type="protein sequence ID" value="GMH97300.1"/>
    <property type="molecule type" value="Genomic_DNA"/>
</dbReference>
<reference evidence="3" key="1">
    <citation type="journal article" date="2023" name="Commun. Biol.">
        <title>Genome analysis of Parmales, the sister group of diatoms, reveals the evolutionary specialization of diatoms from phago-mixotrophs to photoautotrophs.</title>
        <authorList>
            <person name="Ban H."/>
            <person name="Sato S."/>
            <person name="Yoshikawa S."/>
            <person name="Yamada K."/>
            <person name="Nakamura Y."/>
            <person name="Ichinomiya M."/>
            <person name="Sato N."/>
            <person name="Blanc-Mathieu R."/>
            <person name="Endo H."/>
            <person name="Kuwata A."/>
            <person name="Ogata H."/>
        </authorList>
    </citation>
    <scope>NUCLEOTIDE SEQUENCE [LARGE SCALE GENOMIC DNA]</scope>
    <source>
        <strain evidence="3">NIES 3699</strain>
    </source>
</reference>
<sequence>MIESKYESRYMDVMAEVAEAEHTMKAREEKLKEIDQAVREAKKASEKAVDEKMELKIFSSPTSPKSLIQIPSLFNS</sequence>
<evidence type="ECO:0000256" key="1">
    <source>
        <dbReference type="SAM" id="Coils"/>
    </source>
</evidence>
<organism evidence="2 3">
    <name type="scientific">Triparma verrucosa</name>
    <dbReference type="NCBI Taxonomy" id="1606542"/>
    <lineage>
        <taxon>Eukaryota</taxon>
        <taxon>Sar</taxon>
        <taxon>Stramenopiles</taxon>
        <taxon>Ochrophyta</taxon>
        <taxon>Bolidophyceae</taxon>
        <taxon>Parmales</taxon>
        <taxon>Triparmaceae</taxon>
        <taxon>Triparma</taxon>
    </lineage>
</organism>
<evidence type="ECO:0000313" key="3">
    <source>
        <dbReference type="Proteomes" id="UP001165160"/>
    </source>
</evidence>
<protein>
    <submittedName>
        <fullName evidence="2">Uncharacterized protein</fullName>
    </submittedName>
</protein>
<keyword evidence="1" id="KW-0175">Coiled coil</keyword>
<feature type="coiled-coil region" evidence="1">
    <location>
        <begin position="17"/>
        <end position="54"/>
    </location>
</feature>
<accession>A0A9W7C3F7</accession>
<name>A0A9W7C3F7_9STRA</name>
<gene>
    <name evidence="2" type="ORF">TrVE_jg4036</name>
</gene>